<reference evidence="1 2" key="1">
    <citation type="submission" date="2018-06" db="EMBL/GenBank/DDBJ databases">
        <title>Comparative genomics reveals the genomic features of Rhizophagus irregularis, R. cerebriforme, R. diaphanum and Gigaspora rosea, and their symbiotic lifestyle signature.</title>
        <authorList>
            <person name="Morin E."/>
            <person name="San Clemente H."/>
            <person name="Chen E.C.H."/>
            <person name="De La Providencia I."/>
            <person name="Hainaut M."/>
            <person name="Kuo A."/>
            <person name="Kohler A."/>
            <person name="Murat C."/>
            <person name="Tang N."/>
            <person name="Roy S."/>
            <person name="Loubradou J."/>
            <person name="Henrissat B."/>
            <person name="Grigoriev I.V."/>
            <person name="Corradi N."/>
            <person name="Roux C."/>
            <person name="Martin F.M."/>
        </authorList>
    </citation>
    <scope>NUCLEOTIDE SEQUENCE [LARGE SCALE GENOMIC DNA]</scope>
    <source>
        <strain evidence="1 2">DAOM 194757</strain>
    </source>
</reference>
<name>A0A397UAX5_9GLOM</name>
<comment type="caution">
    <text evidence="1">The sequence shown here is derived from an EMBL/GenBank/DDBJ whole genome shotgun (WGS) entry which is preliminary data.</text>
</comment>
<proteinExistence type="predicted"/>
<dbReference type="Proteomes" id="UP000266673">
    <property type="component" value="Unassembled WGS sequence"/>
</dbReference>
<dbReference type="AlphaFoldDB" id="A0A397UAX5"/>
<feature type="non-terminal residue" evidence="1">
    <location>
        <position position="1"/>
    </location>
</feature>
<accession>A0A397UAX5</accession>
<protein>
    <submittedName>
        <fullName evidence="1">Uncharacterized protein</fullName>
    </submittedName>
</protein>
<gene>
    <name evidence="1" type="ORF">C2G38_1984307</name>
</gene>
<dbReference type="EMBL" id="QKWP01001655">
    <property type="protein sequence ID" value="RIB07445.1"/>
    <property type="molecule type" value="Genomic_DNA"/>
</dbReference>
<evidence type="ECO:0000313" key="1">
    <source>
        <dbReference type="EMBL" id="RIB07445.1"/>
    </source>
</evidence>
<sequence length="60" mass="6889">AVPLVKSICQSINEDIEVQEYKRLPSLKINQKSLDGDLKKKNKGRRLCGNFSQEINIQFI</sequence>
<dbReference type="OrthoDB" id="6692397at2759"/>
<organism evidence="1 2">
    <name type="scientific">Gigaspora rosea</name>
    <dbReference type="NCBI Taxonomy" id="44941"/>
    <lineage>
        <taxon>Eukaryota</taxon>
        <taxon>Fungi</taxon>
        <taxon>Fungi incertae sedis</taxon>
        <taxon>Mucoromycota</taxon>
        <taxon>Glomeromycotina</taxon>
        <taxon>Glomeromycetes</taxon>
        <taxon>Diversisporales</taxon>
        <taxon>Gigasporaceae</taxon>
        <taxon>Gigaspora</taxon>
    </lineage>
</organism>
<keyword evidence="2" id="KW-1185">Reference proteome</keyword>
<evidence type="ECO:0000313" key="2">
    <source>
        <dbReference type="Proteomes" id="UP000266673"/>
    </source>
</evidence>